<dbReference type="EMBL" id="MN740649">
    <property type="protein sequence ID" value="QHS79574.1"/>
    <property type="molecule type" value="Genomic_DNA"/>
</dbReference>
<name>A0A6C0AIF1_9ZZZZ</name>
<proteinExistence type="predicted"/>
<dbReference type="AlphaFoldDB" id="A0A6C0AIF1"/>
<protein>
    <submittedName>
        <fullName evidence="2">Uncharacterized protein</fullName>
    </submittedName>
</protein>
<evidence type="ECO:0000313" key="2">
    <source>
        <dbReference type="EMBL" id="QHS79574.1"/>
    </source>
</evidence>
<feature type="compositionally biased region" description="Basic residues" evidence="1">
    <location>
        <begin position="60"/>
        <end position="78"/>
    </location>
</feature>
<accession>A0A6C0AIF1</accession>
<sequence length="133" mass="13918">MARKGSAKKRTTRRRHAHRGGYYGASGAIAPGAMQWSSGSEMADWAANSQRGQNAIVGSGRRRKSKKSRKTRRVKRGGGKYGGVSASFEGDGVAGMADYAGRTSRDNPGVANLGKFNDHGVAPGGGFGSFVKV</sequence>
<organism evidence="2">
    <name type="scientific">viral metagenome</name>
    <dbReference type="NCBI Taxonomy" id="1070528"/>
    <lineage>
        <taxon>unclassified sequences</taxon>
        <taxon>metagenomes</taxon>
        <taxon>organismal metagenomes</taxon>
    </lineage>
</organism>
<feature type="region of interest" description="Disordered" evidence="1">
    <location>
        <begin position="1"/>
        <end position="85"/>
    </location>
</feature>
<reference evidence="2" key="1">
    <citation type="journal article" date="2020" name="Nature">
        <title>Giant virus diversity and host interactions through global metagenomics.</title>
        <authorList>
            <person name="Schulz F."/>
            <person name="Roux S."/>
            <person name="Paez-Espino D."/>
            <person name="Jungbluth S."/>
            <person name="Walsh D.A."/>
            <person name="Denef V.J."/>
            <person name="McMahon K.D."/>
            <person name="Konstantinidis K.T."/>
            <person name="Eloe-Fadrosh E.A."/>
            <person name="Kyrpides N.C."/>
            <person name="Woyke T."/>
        </authorList>
    </citation>
    <scope>NUCLEOTIDE SEQUENCE</scope>
    <source>
        <strain evidence="2">GVMAG-S-1035237-23</strain>
    </source>
</reference>
<evidence type="ECO:0000256" key="1">
    <source>
        <dbReference type="SAM" id="MobiDB-lite"/>
    </source>
</evidence>
<feature type="compositionally biased region" description="Basic residues" evidence="1">
    <location>
        <begin position="1"/>
        <end position="19"/>
    </location>
</feature>